<dbReference type="AlphaFoldDB" id="A0A0G3GJL6"/>
<evidence type="ECO:0000313" key="2">
    <source>
        <dbReference type="Proteomes" id="UP000035212"/>
    </source>
</evidence>
<evidence type="ECO:0000313" key="1">
    <source>
        <dbReference type="EMBL" id="AKK01441.1"/>
    </source>
</evidence>
<dbReference type="EMBL" id="CP011020">
    <property type="protein sequence ID" value="AKK01441.1"/>
    <property type="molecule type" value="Genomic_DNA"/>
</dbReference>
<sequence length="72" mass="8337">MIISEGQLRGAFKGFKNTDTIFEFYGGRKWRQAVYQYEYFYAYMPRAKVIQEGGAYVLRVEGMARGVVVRPA</sequence>
<dbReference type="PATRIC" id="fig|587753.11.peg.5469"/>
<protein>
    <submittedName>
        <fullName evidence="1">Uncharacterized protein</fullName>
    </submittedName>
</protein>
<dbReference type="Proteomes" id="UP000035212">
    <property type="component" value="Chromosome"/>
</dbReference>
<organism evidence="1 2">
    <name type="scientific">Pseudomonas chlororaphis</name>
    <dbReference type="NCBI Taxonomy" id="587753"/>
    <lineage>
        <taxon>Bacteria</taxon>
        <taxon>Pseudomonadati</taxon>
        <taxon>Pseudomonadota</taxon>
        <taxon>Gammaproteobacteria</taxon>
        <taxon>Pseudomonadales</taxon>
        <taxon>Pseudomonadaceae</taxon>
        <taxon>Pseudomonas</taxon>
    </lineage>
</organism>
<gene>
    <name evidence="1" type="ORF">VM99_26590</name>
</gene>
<reference evidence="1 2" key="1">
    <citation type="journal article" date="2015" name="Stand. Genomic Sci.">
        <title>Complete genome of Pseudomonas chlororaphis strain UFB2, a soil bacterium with antibacterial activity against bacterial canker pathogen of tomato.</title>
        <authorList>
            <person name="Deng P."/>
            <person name="Wang X."/>
            <person name="Baird S.M."/>
            <person name="Lu S.E."/>
        </authorList>
    </citation>
    <scope>NUCLEOTIDE SEQUENCE [LARGE SCALE GENOMIC DNA]</scope>
    <source>
        <strain evidence="1 2">UFB2</strain>
    </source>
</reference>
<reference evidence="2" key="2">
    <citation type="submission" date="2015-03" db="EMBL/GenBank/DDBJ databases">
        <authorList>
            <person name="Deng P."/>
            <person name="Lu S."/>
        </authorList>
    </citation>
    <scope>NUCLEOTIDE SEQUENCE [LARGE SCALE GENOMIC DNA]</scope>
    <source>
        <strain evidence="2">UFB2</strain>
    </source>
</reference>
<accession>A0A0G3GJL6</accession>
<proteinExistence type="predicted"/>
<name>A0A0G3GJL6_9PSED</name>